<proteinExistence type="predicted"/>
<evidence type="ECO:0000256" key="3">
    <source>
        <dbReference type="ARBA" id="ARBA00012438"/>
    </source>
</evidence>
<dbReference type="Gene3D" id="3.30.450.20">
    <property type="entry name" value="PAS domain"/>
    <property type="match status" value="2"/>
</dbReference>
<dbReference type="InterPro" id="IPR004358">
    <property type="entry name" value="Sig_transdc_His_kin-like_C"/>
</dbReference>
<dbReference type="EC" id="2.7.13.3" evidence="3"/>
<evidence type="ECO:0000259" key="15">
    <source>
        <dbReference type="PROSITE" id="PS50109"/>
    </source>
</evidence>
<dbReference type="SMART" id="SM00387">
    <property type="entry name" value="HATPase_c"/>
    <property type="match status" value="1"/>
</dbReference>
<dbReference type="InterPro" id="IPR003594">
    <property type="entry name" value="HATPase_dom"/>
</dbReference>
<feature type="domain" description="Histidine kinase" evidence="15">
    <location>
        <begin position="345"/>
        <end position="562"/>
    </location>
</feature>
<dbReference type="PANTHER" id="PTHR43065">
    <property type="entry name" value="SENSOR HISTIDINE KINASE"/>
    <property type="match status" value="1"/>
</dbReference>
<dbReference type="Proteomes" id="UP000438699">
    <property type="component" value="Unassembled WGS sequence"/>
</dbReference>
<keyword evidence="10" id="KW-0067">ATP-binding</keyword>
<dbReference type="GO" id="GO:0000155">
    <property type="term" value="F:phosphorelay sensor kinase activity"/>
    <property type="evidence" value="ECO:0007669"/>
    <property type="project" value="InterPro"/>
</dbReference>
<dbReference type="AlphaFoldDB" id="A0A6N6N4L6"/>
<dbReference type="PROSITE" id="PS50109">
    <property type="entry name" value="HIS_KIN"/>
    <property type="match status" value="1"/>
</dbReference>
<dbReference type="Gene3D" id="3.30.565.10">
    <property type="entry name" value="Histidine kinase-like ATPase, C-terminal domain"/>
    <property type="match status" value="1"/>
</dbReference>
<comment type="catalytic activity">
    <reaction evidence="1">
        <text>ATP + protein L-histidine = ADP + protein N-phospho-L-histidine.</text>
        <dbReference type="EC" id="2.7.13.3"/>
    </reaction>
</comment>
<keyword evidence="17" id="KW-1185">Reference proteome</keyword>
<dbReference type="InterPro" id="IPR033479">
    <property type="entry name" value="dCache_1"/>
</dbReference>
<dbReference type="CDD" id="cd00082">
    <property type="entry name" value="HisKA"/>
    <property type="match status" value="1"/>
</dbReference>
<keyword evidence="8" id="KW-0547">Nucleotide-binding</keyword>
<keyword evidence="5" id="KW-0597">Phosphoprotein</keyword>
<gene>
    <name evidence="16" type="ORF">F8A88_01100</name>
</gene>
<dbReference type="PRINTS" id="PR00344">
    <property type="entry name" value="BCTRLSENSOR"/>
</dbReference>
<keyword evidence="9" id="KW-0418">Kinase</keyword>
<comment type="caution">
    <text evidence="16">The sequence shown here is derived from an EMBL/GenBank/DDBJ whole genome shotgun (WGS) entry which is preliminary data.</text>
</comment>
<keyword evidence="13 14" id="KW-0472">Membrane</keyword>
<evidence type="ECO:0000256" key="14">
    <source>
        <dbReference type="SAM" id="Phobius"/>
    </source>
</evidence>
<keyword evidence="7 14" id="KW-0812">Transmembrane</keyword>
<evidence type="ECO:0000256" key="1">
    <source>
        <dbReference type="ARBA" id="ARBA00000085"/>
    </source>
</evidence>
<protein>
    <recommendedName>
        <fullName evidence="3">histidine kinase</fullName>
        <ecNumber evidence="3">2.7.13.3</ecNumber>
    </recommendedName>
</protein>
<evidence type="ECO:0000256" key="11">
    <source>
        <dbReference type="ARBA" id="ARBA00022989"/>
    </source>
</evidence>
<dbReference type="PANTHER" id="PTHR43065:SF46">
    <property type="entry name" value="C4-DICARBOXYLATE TRANSPORT SENSOR PROTEIN DCTB"/>
    <property type="match status" value="1"/>
</dbReference>
<dbReference type="OrthoDB" id="9777714at2"/>
<dbReference type="Pfam" id="PF02743">
    <property type="entry name" value="dCache_1"/>
    <property type="match status" value="1"/>
</dbReference>
<keyword evidence="4" id="KW-1003">Cell membrane</keyword>
<keyword evidence="12" id="KW-0902">Two-component regulatory system</keyword>
<evidence type="ECO:0000256" key="5">
    <source>
        <dbReference type="ARBA" id="ARBA00022553"/>
    </source>
</evidence>
<evidence type="ECO:0000313" key="16">
    <source>
        <dbReference type="EMBL" id="KAB1442903.1"/>
    </source>
</evidence>
<dbReference type="InterPro" id="IPR036890">
    <property type="entry name" value="HATPase_C_sf"/>
</dbReference>
<keyword evidence="11 14" id="KW-1133">Transmembrane helix</keyword>
<evidence type="ECO:0000256" key="6">
    <source>
        <dbReference type="ARBA" id="ARBA00022679"/>
    </source>
</evidence>
<dbReference type="InterPro" id="IPR036097">
    <property type="entry name" value="HisK_dim/P_sf"/>
</dbReference>
<reference evidence="16 17" key="1">
    <citation type="journal article" date="2017" name="Int. J. Syst. Evol. Microbiol.">
        <title>Desulfovibrio senegalensis sp. nov., a mesophilic sulfate reducer isolated from marine sediment.</title>
        <authorList>
            <person name="Thioye A."/>
            <person name="Gam Z.B.A."/>
            <person name="Mbengue M."/>
            <person name="Cayol J.L."/>
            <person name="Joseph-Bartoli M."/>
            <person name="Toure-Kane C."/>
            <person name="Labat M."/>
        </authorList>
    </citation>
    <scope>NUCLEOTIDE SEQUENCE [LARGE SCALE GENOMIC DNA]</scope>
    <source>
        <strain evidence="16 17">DSM 101509</strain>
    </source>
</reference>
<dbReference type="GO" id="GO:0005886">
    <property type="term" value="C:plasma membrane"/>
    <property type="evidence" value="ECO:0007669"/>
    <property type="project" value="UniProtKB-SubCell"/>
</dbReference>
<evidence type="ECO:0000256" key="9">
    <source>
        <dbReference type="ARBA" id="ARBA00022777"/>
    </source>
</evidence>
<evidence type="ECO:0000256" key="12">
    <source>
        <dbReference type="ARBA" id="ARBA00023012"/>
    </source>
</evidence>
<dbReference type="SUPFAM" id="SSF47384">
    <property type="entry name" value="Homodimeric domain of signal transducing histidine kinase"/>
    <property type="match status" value="1"/>
</dbReference>
<evidence type="ECO:0000256" key="4">
    <source>
        <dbReference type="ARBA" id="ARBA00022475"/>
    </source>
</evidence>
<dbReference type="SMART" id="SM00388">
    <property type="entry name" value="HisKA"/>
    <property type="match status" value="1"/>
</dbReference>
<dbReference type="Pfam" id="PF00512">
    <property type="entry name" value="HisKA"/>
    <property type="match status" value="1"/>
</dbReference>
<accession>A0A6N6N4L6</accession>
<evidence type="ECO:0000313" key="17">
    <source>
        <dbReference type="Proteomes" id="UP000438699"/>
    </source>
</evidence>
<evidence type="ECO:0000256" key="7">
    <source>
        <dbReference type="ARBA" id="ARBA00022692"/>
    </source>
</evidence>
<dbReference type="SUPFAM" id="SSF55874">
    <property type="entry name" value="ATPase domain of HSP90 chaperone/DNA topoisomerase II/histidine kinase"/>
    <property type="match status" value="1"/>
</dbReference>
<organism evidence="16 17">
    <name type="scientific">Pseudodesulfovibrio senegalensis</name>
    <dbReference type="NCBI Taxonomy" id="1721087"/>
    <lineage>
        <taxon>Bacteria</taxon>
        <taxon>Pseudomonadati</taxon>
        <taxon>Thermodesulfobacteriota</taxon>
        <taxon>Desulfovibrionia</taxon>
        <taxon>Desulfovibrionales</taxon>
        <taxon>Desulfovibrionaceae</taxon>
    </lineage>
</organism>
<comment type="subcellular location">
    <subcellularLocation>
        <location evidence="2">Cell membrane</location>
        <topology evidence="2">Multi-pass membrane protein</topology>
    </subcellularLocation>
</comment>
<sequence>MPDRHYYTSLHRSMVATVILVSLMPMALITLIGGYQYSAAYKAKVLAHLGEIVRKHEQNIDTYLLEKVAEIRVLADNMGVSCFREEDRLERLHRTLMERHGGDFVDLGLINEQGMQVAYSGPFRLGEANYADAEWFREVMKRKVYISDVFLGLRGVPHFIIAVQFFSEGRQWILRTTIDFVAFNRLVENIRIGQTGLAFIMNRNGDFQTTPRLDLNAEIPFLKHFLDKTKDEQGRPLQDGMVISRVAENPATGRETIYLTTPLKQGDWLLVYQQDTADAFSELVQTRNIALFVLLVGTIAITFMAVLLSRRMIKRIKASDKEKEMMNEQVIEAGRLASLGELAAGIAHEINNPVAIMVEEAGWIHDLLDEGLDKEGNTDETRRALTQIRTQGSRCREITHKLLSFARMIDPTVVEMQLNDMVEEIVGLSSQRARFANVQVETELADDLPTIAASPSEMQQVLLNLVNNAVDAMEKEGGTLTITTRRDRDDVLMTVADTGCGIPRANIQRLFDPFFTTKPVGKGTGLGLSIIYGIINKMKGEISVNSAVDMGTAFTVRIPSAASAQAEERRKKE</sequence>
<keyword evidence="6" id="KW-0808">Transferase</keyword>
<dbReference type="InterPro" id="IPR003661">
    <property type="entry name" value="HisK_dim/P_dom"/>
</dbReference>
<feature type="transmembrane region" description="Helical" evidence="14">
    <location>
        <begin position="289"/>
        <end position="308"/>
    </location>
</feature>
<evidence type="ECO:0000256" key="10">
    <source>
        <dbReference type="ARBA" id="ARBA00022840"/>
    </source>
</evidence>
<dbReference type="Pfam" id="PF02518">
    <property type="entry name" value="HATPase_c"/>
    <property type="match status" value="1"/>
</dbReference>
<evidence type="ECO:0000256" key="13">
    <source>
        <dbReference type="ARBA" id="ARBA00023136"/>
    </source>
</evidence>
<evidence type="ECO:0000256" key="2">
    <source>
        <dbReference type="ARBA" id="ARBA00004651"/>
    </source>
</evidence>
<dbReference type="RefSeq" id="WP_151149093.1">
    <property type="nucleotide sequence ID" value="NZ_WAIE01000001.1"/>
</dbReference>
<dbReference type="Gene3D" id="1.10.287.130">
    <property type="match status" value="1"/>
</dbReference>
<dbReference type="EMBL" id="WAIE01000001">
    <property type="protein sequence ID" value="KAB1442903.1"/>
    <property type="molecule type" value="Genomic_DNA"/>
</dbReference>
<dbReference type="GO" id="GO:0005524">
    <property type="term" value="F:ATP binding"/>
    <property type="evidence" value="ECO:0007669"/>
    <property type="project" value="UniProtKB-KW"/>
</dbReference>
<name>A0A6N6N4L6_9BACT</name>
<evidence type="ECO:0000256" key="8">
    <source>
        <dbReference type="ARBA" id="ARBA00022741"/>
    </source>
</evidence>
<dbReference type="InterPro" id="IPR005467">
    <property type="entry name" value="His_kinase_dom"/>
</dbReference>
<feature type="transmembrane region" description="Helical" evidence="14">
    <location>
        <begin position="12"/>
        <end position="35"/>
    </location>
</feature>